<dbReference type="Proteomes" id="UP000309788">
    <property type="component" value="Unassembled WGS sequence"/>
</dbReference>
<feature type="chain" id="PRO_5024306424" evidence="1">
    <location>
        <begin position="22"/>
        <end position="235"/>
    </location>
</feature>
<proteinExistence type="predicted"/>
<keyword evidence="1" id="KW-0732">Signal</keyword>
<dbReference type="OrthoDB" id="9255899at2"/>
<name>A0A5R9K968_9BACT</name>
<reference evidence="2 3" key="1">
    <citation type="submission" date="2019-05" db="EMBL/GenBank/DDBJ databases">
        <authorList>
            <person name="Qu J.-H."/>
        </authorList>
    </citation>
    <scope>NUCLEOTIDE SEQUENCE [LARGE SCALE GENOMIC DNA]</scope>
    <source>
        <strain evidence="2 3">Z12</strain>
    </source>
</reference>
<dbReference type="RefSeq" id="WP_138282877.1">
    <property type="nucleotide sequence ID" value="NZ_BMGE01000005.1"/>
</dbReference>
<protein>
    <submittedName>
        <fullName evidence="2">Uncharacterized protein</fullName>
    </submittedName>
</protein>
<comment type="caution">
    <text evidence="2">The sequence shown here is derived from an EMBL/GenBank/DDBJ whole genome shotgun (WGS) entry which is preliminary data.</text>
</comment>
<dbReference type="EMBL" id="VCEI01000028">
    <property type="protein sequence ID" value="TLU90553.1"/>
    <property type="molecule type" value="Genomic_DNA"/>
</dbReference>
<dbReference type="AlphaFoldDB" id="A0A5R9K968"/>
<evidence type="ECO:0000256" key="1">
    <source>
        <dbReference type="SAM" id="SignalP"/>
    </source>
</evidence>
<accession>A0A5R9K968</accession>
<organism evidence="2 3">
    <name type="scientific">Dyadobacter sediminis</name>
    <dbReference type="NCBI Taxonomy" id="1493691"/>
    <lineage>
        <taxon>Bacteria</taxon>
        <taxon>Pseudomonadati</taxon>
        <taxon>Bacteroidota</taxon>
        <taxon>Cytophagia</taxon>
        <taxon>Cytophagales</taxon>
        <taxon>Spirosomataceae</taxon>
        <taxon>Dyadobacter</taxon>
    </lineage>
</organism>
<feature type="signal peptide" evidence="1">
    <location>
        <begin position="1"/>
        <end position="21"/>
    </location>
</feature>
<sequence>MKKNVYFLVLTFCLSMSAAYAQLTIFNVSSSEITDKHKASVQQQFEFQEVINSTTTLTYGLGKFWEAGFNVVNVNYDKSVHHLTKNDTSTVDPYAPLLMVNTQKLFKLNEVLGIGIGGLAGSNFSGKKHFVYYSYANLAASLYEEHYKLAAGAYLGNNGYLGEGPIEGVQLGLDAGIWYEKIHILADWLSGAHPKGQLSAGVGIYFLKHLPVSVAWQHANADGSNGWALQVTYVP</sequence>
<evidence type="ECO:0000313" key="2">
    <source>
        <dbReference type="EMBL" id="TLU90553.1"/>
    </source>
</evidence>
<gene>
    <name evidence="2" type="ORF">FEM55_18530</name>
</gene>
<evidence type="ECO:0000313" key="3">
    <source>
        <dbReference type="Proteomes" id="UP000309788"/>
    </source>
</evidence>
<keyword evidence="3" id="KW-1185">Reference proteome</keyword>